<comment type="caution">
    <text evidence="1">The sequence shown here is derived from an EMBL/GenBank/DDBJ whole genome shotgun (WGS) entry which is preliminary data.</text>
</comment>
<reference evidence="1" key="2">
    <citation type="submission" date="2022-01" db="EMBL/GenBank/DDBJ databases">
        <authorList>
            <person name="Yamashiro T."/>
            <person name="Shiraishi A."/>
            <person name="Satake H."/>
            <person name="Nakayama K."/>
        </authorList>
    </citation>
    <scope>NUCLEOTIDE SEQUENCE</scope>
</reference>
<dbReference type="PANTHER" id="PTHR31344:SF11">
    <property type="entry name" value="NUCLEOLAR PROTEIN GAR2-LIKE PROTEIN"/>
    <property type="match status" value="1"/>
</dbReference>
<sequence>MVSDPITEFSGLPIPAGEISFGSGAELQRACMKSLPHNLAHHNVGVGRAHSNLDSNGSSRDAFDIMPLNEDISKRKVRDVQYEGDLQFVCSFLYDGHIGTWSKWLNDRFSVDTNADNTANENNTSASEVKWFDHLNSLSHILMVPKDMLTDKSIRADVCLSINLMLPKRILQNFTPDEFCPDSVPNTILEEIDTDVYMYFVWVGGGHSSLDSNGSSRDAFDIMPLNEDISKRKVRDVQYEGDLQFVLSFMYVACMYETMVNEVNMRLSSLDGMSEKTIGVVTKLAFDQILFLTSGGAFGVDNMGQKLEK</sequence>
<keyword evidence="2" id="KW-1185">Reference proteome</keyword>
<dbReference type="PANTHER" id="PTHR31344">
    <property type="entry name" value="NUCLEAR PORE COMPLEX PROTEIN NUP205"/>
    <property type="match status" value="1"/>
</dbReference>
<reference evidence="1" key="1">
    <citation type="journal article" date="2022" name="Int. J. Mol. Sci.">
        <title>Draft Genome of Tanacetum Coccineum: Genomic Comparison of Closely Related Tanacetum-Family Plants.</title>
        <authorList>
            <person name="Yamashiro T."/>
            <person name="Shiraishi A."/>
            <person name="Nakayama K."/>
            <person name="Satake H."/>
        </authorList>
    </citation>
    <scope>NUCLEOTIDE SEQUENCE</scope>
</reference>
<dbReference type="EMBL" id="BQNB010011985">
    <property type="protein sequence ID" value="GJS97708.1"/>
    <property type="molecule type" value="Genomic_DNA"/>
</dbReference>
<protein>
    <submittedName>
        <fullName evidence="1">Uncharacterized protein</fullName>
    </submittedName>
</protein>
<gene>
    <name evidence="1" type="ORF">Tco_0804676</name>
</gene>
<dbReference type="InterPro" id="IPR021827">
    <property type="entry name" value="Nup186/Nup192/Nup205"/>
</dbReference>
<evidence type="ECO:0000313" key="2">
    <source>
        <dbReference type="Proteomes" id="UP001151760"/>
    </source>
</evidence>
<proteinExistence type="predicted"/>
<dbReference type="Proteomes" id="UP001151760">
    <property type="component" value="Unassembled WGS sequence"/>
</dbReference>
<evidence type="ECO:0000313" key="1">
    <source>
        <dbReference type="EMBL" id="GJS97708.1"/>
    </source>
</evidence>
<organism evidence="1 2">
    <name type="scientific">Tanacetum coccineum</name>
    <dbReference type="NCBI Taxonomy" id="301880"/>
    <lineage>
        <taxon>Eukaryota</taxon>
        <taxon>Viridiplantae</taxon>
        <taxon>Streptophyta</taxon>
        <taxon>Embryophyta</taxon>
        <taxon>Tracheophyta</taxon>
        <taxon>Spermatophyta</taxon>
        <taxon>Magnoliopsida</taxon>
        <taxon>eudicotyledons</taxon>
        <taxon>Gunneridae</taxon>
        <taxon>Pentapetalae</taxon>
        <taxon>asterids</taxon>
        <taxon>campanulids</taxon>
        <taxon>Asterales</taxon>
        <taxon>Asteraceae</taxon>
        <taxon>Asteroideae</taxon>
        <taxon>Anthemideae</taxon>
        <taxon>Anthemidinae</taxon>
        <taxon>Tanacetum</taxon>
    </lineage>
</organism>
<accession>A0ABQ5A6Q0</accession>
<name>A0ABQ5A6Q0_9ASTR</name>